<evidence type="ECO:0000256" key="1">
    <source>
        <dbReference type="SAM" id="Coils"/>
    </source>
</evidence>
<accession>A0A136PNS9</accession>
<evidence type="ECO:0000313" key="2">
    <source>
        <dbReference type="EMBL" id="KXK60061.1"/>
    </source>
</evidence>
<gene>
    <name evidence="2" type="ORF">AWW66_20815</name>
</gene>
<reference evidence="2 3" key="1">
    <citation type="submission" date="2016-01" db="EMBL/GenBank/DDBJ databases">
        <title>Whole genome sequence and analysis of Micromonospora rosaria DSM 803, which can produce antibacterial substance rosamicin.</title>
        <authorList>
            <person name="Yang H."/>
            <person name="He X."/>
            <person name="Zhu D."/>
        </authorList>
    </citation>
    <scope>NUCLEOTIDE SEQUENCE [LARGE SCALE GENOMIC DNA]</scope>
    <source>
        <strain evidence="2 3">DSM 803</strain>
    </source>
</reference>
<feature type="coiled-coil region" evidence="1">
    <location>
        <begin position="7"/>
        <end position="34"/>
    </location>
</feature>
<dbReference type="Gene3D" id="3.30.1310.10">
    <property type="entry name" value="Nucleoid-associated protein YbaB-like domain"/>
    <property type="match status" value="1"/>
</dbReference>
<dbReference type="GO" id="GO:0003677">
    <property type="term" value="F:DNA binding"/>
    <property type="evidence" value="ECO:0007669"/>
    <property type="project" value="InterPro"/>
</dbReference>
<dbReference type="InterPro" id="IPR036894">
    <property type="entry name" value="YbaB-like_sf"/>
</dbReference>
<dbReference type="Pfam" id="PF02575">
    <property type="entry name" value="YbaB_DNA_bd"/>
    <property type="match status" value="1"/>
</dbReference>
<keyword evidence="1" id="KW-0175">Coiled coil</keyword>
<dbReference type="SUPFAM" id="SSF82607">
    <property type="entry name" value="YbaB-like"/>
    <property type="match status" value="1"/>
</dbReference>
<comment type="caution">
    <text evidence="2">The sequence shown here is derived from an EMBL/GenBank/DDBJ whole genome shotgun (WGS) entry which is preliminary data.</text>
</comment>
<dbReference type="AlphaFoldDB" id="A0A136PNS9"/>
<dbReference type="OrthoDB" id="5118533at2"/>
<evidence type="ECO:0008006" key="4">
    <source>
        <dbReference type="Google" id="ProtNLM"/>
    </source>
</evidence>
<proteinExistence type="predicted"/>
<protein>
    <recommendedName>
        <fullName evidence="4">YbaB/EbfC family DNA-binding protein</fullName>
    </recommendedName>
</protein>
<sequence>MAFDDRIETLFAEYERQRTSVQELQEKMSKVKASATSPRREVTVTVGQNGVLTDVSFPTSAYRRMSPTELQATIMQTFTEAREQVMEQAADLLAPLLPAGMNAAKMVRGEAGVDMYLPPEGLRMPQGVRELLGLDVDKP</sequence>
<evidence type="ECO:0000313" key="3">
    <source>
        <dbReference type="Proteomes" id="UP000070620"/>
    </source>
</evidence>
<keyword evidence="3" id="KW-1185">Reference proteome</keyword>
<name>A0A136PNS9_9ACTN</name>
<dbReference type="RefSeq" id="WP_067369086.1">
    <property type="nucleotide sequence ID" value="NZ_JBIUBN010000015.1"/>
</dbReference>
<dbReference type="Proteomes" id="UP000070620">
    <property type="component" value="Unassembled WGS sequence"/>
</dbReference>
<dbReference type="EMBL" id="LRQV01000085">
    <property type="protein sequence ID" value="KXK60061.1"/>
    <property type="molecule type" value="Genomic_DNA"/>
</dbReference>
<dbReference type="InterPro" id="IPR004401">
    <property type="entry name" value="YbaB/EbfC"/>
</dbReference>
<organism evidence="2 3">
    <name type="scientific">Micromonospora rosaria</name>
    <dbReference type="NCBI Taxonomy" id="47874"/>
    <lineage>
        <taxon>Bacteria</taxon>
        <taxon>Bacillati</taxon>
        <taxon>Actinomycetota</taxon>
        <taxon>Actinomycetes</taxon>
        <taxon>Micromonosporales</taxon>
        <taxon>Micromonosporaceae</taxon>
        <taxon>Micromonospora</taxon>
    </lineage>
</organism>